<reference evidence="2" key="1">
    <citation type="journal article" date="2023" name="Front. Plant Sci.">
        <title>Chromosomal-level genome assembly of Melastoma candidum provides insights into trichome evolution.</title>
        <authorList>
            <person name="Zhong Y."/>
            <person name="Wu W."/>
            <person name="Sun C."/>
            <person name="Zou P."/>
            <person name="Liu Y."/>
            <person name="Dai S."/>
            <person name="Zhou R."/>
        </authorList>
    </citation>
    <scope>NUCLEOTIDE SEQUENCE [LARGE SCALE GENOMIC DNA]</scope>
</reference>
<comment type="caution">
    <text evidence="1">The sequence shown here is derived from an EMBL/GenBank/DDBJ whole genome shotgun (WGS) entry which is preliminary data.</text>
</comment>
<proteinExistence type="predicted"/>
<name>A0ACB9R1B7_9MYRT</name>
<protein>
    <submittedName>
        <fullName evidence="1">Uncharacterized protein</fullName>
    </submittedName>
</protein>
<keyword evidence="2" id="KW-1185">Reference proteome</keyword>
<sequence>MKWESKDVMMGNTTSVIALWFLLWVAARGAPDTKFVGYHCNGWTQADSDYEATVTRVVQKLVMLMGDSGNDYLTHDTVGKSTCFGHALCVASLSPAECTSCWRAARNEQIVKCGFPVRLEVPGEEHNLAPSSLYKTTSSFSPPSFSSQTPPQSSSGSTTPPATVPGQHPVLLLLHYRAEGCLSAASLSSPIPDDTLLYRVEGRLSVPSLPSPPTFPASPPSATSTSVPITFLAPYQIQSSKATTSPASYPPPLATSADPLPPGELPDTAAGGNSSIFGNDSGGKGADKRKGKLSDPHESLTAQNHEMRLHEINTLEWDELVTDEPSNSRGTKGETWTVCSFEVQTVRNHCSIVGNDTSQTEAYPFGKSGGPTAPLGVQEDSITLGRNCLSTDAHFPMDFFRNDVSHGQESFQWWMNYIMTDSTNSEEDAAFETPNTSAFSKEDHRENSTAQDMIFTITEIGPSWGLSTENTRVSFLHFFFR</sequence>
<accession>A0ACB9R1B7</accession>
<evidence type="ECO:0000313" key="1">
    <source>
        <dbReference type="EMBL" id="KAI4372500.1"/>
    </source>
</evidence>
<dbReference type="EMBL" id="CM042883">
    <property type="protein sequence ID" value="KAI4372500.1"/>
    <property type="molecule type" value="Genomic_DNA"/>
</dbReference>
<gene>
    <name evidence="1" type="ORF">MLD38_010722</name>
</gene>
<organism evidence="1 2">
    <name type="scientific">Melastoma candidum</name>
    <dbReference type="NCBI Taxonomy" id="119954"/>
    <lineage>
        <taxon>Eukaryota</taxon>
        <taxon>Viridiplantae</taxon>
        <taxon>Streptophyta</taxon>
        <taxon>Embryophyta</taxon>
        <taxon>Tracheophyta</taxon>
        <taxon>Spermatophyta</taxon>
        <taxon>Magnoliopsida</taxon>
        <taxon>eudicotyledons</taxon>
        <taxon>Gunneridae</taxon>
        <taxon>Pentapetalae</taxon>
        <taxon>rosids</taxon>
        <taxon>malvids</taxon>
        <taxon>Myrtales</taxon>
        <taxon>Melastomataceae</taxon>
        <taxon>Melastomatoideae</taxon>
        <taxon>Melastomateae</taxon>
        <taxon>Melastoma</taxon>
    </lineage>
</organism>
<evidence type="ECO:0000313" key="2">
    <source>
        <dbReference type="Proteomes" id="UP001057402"/>
    </source>
</evidence>
<dbReference type="Proteomes" id="UP001057402">
    <property type="component" value="Chromosome 4"/>
</dbReference>